<dbReference type="Proteomes" id="UP001446871">
    <property type="component" value="Unassembled WGS sequence"/>
</dbReference>
<organism evidence="2 3">
    <name type="scientific">Apiospora saccharicola</name>
    <dbReference type="NCBI Taxonomy" id="335842"/>
    <lineage>
        <taxon>Eukaryota</taxon>
        <taxon>Fungi</taxon>
        <taxon>Dikarya</taxon>
        <taxon>Ascomycota</taxon>
        <taxon>Pezizomycotina</taxon>
        <taxon>Sordariomycetes</taxon>
        <taxon>Xylariomycetidae</taxon>
        <taxon>Amphisphaeriales</taxon>
        <taxon>Apiosporaceae</taxon>
        <taxon>Apiospora</taxon>
    </lineage>
</organism>
<comment type="caution">
    <text evidence="2">The sequence shown here is derived from an EMBL/GenBank/DDBJ whole genome shotgun (WGS) entry which is preliminary data.</text>
</comment>
<evidence type="ECO:0000313" key="2">
    <source>
        <dbReference type="EMBL" id="KAK8071820.1"/>
    </source>
</evidence>
<reference evidence="2 3" key="1">
    <citation type="submission" date="2023-01" db="EMBL/GenBank/DDBJ databases">
        <title>Analysis of 21 Apiospora genomes using comparative genomics revels a genus with tremendous synthesis potential of carbohydrate active enzymes and secondary metabolites.</title>
        <authorList>
            <person name="Sorensen T."/>
        </authorList>
    </citation>
    <scope>NUCLEOTIDE SEQUENCE [LARGE SCALE GENOMIC DNA]</scope>
    <source>
        <strain evidence="2 3">CBS 83171</strain>
    </source>
</reference>
<evidence type="ECO:0000313" key="3">
    <source>
        <dbReference type="Proteomes" id="UP001446871"/>
    </source>
</evidence>
<accession>A0ABR1VKQ7</accession>
<keyword evidence="1" id="KW-0539">Nucleus</keyword>
<dbReference type="EMBL" id="JAQQWM010000003">
    <property type="protein sequence ID" value="KAK8071820.1"/>
    <property type="molecule type" value="Genomic_DNA"/>
</dbReference>
<evidence type="ECO:0000256" key="1">
    <source>
        <dbReference type="ARBA" id="ARBA00023242"/>
    </source>
</evidence>
<evidence type="ECO:0008006" key="4">
    <source>
        <dbReference type="Google" id="ProtNLM"/>
    </source>
</evidence>
<keyword evidence="3" id="KW-1185">Reference proteome</keyword>
<proteinExistence type="predicted"/>
<name>A0ABR1VKQ7_9PEZI</name>
<dbReference type="InterPro" id="IPR021858">
    <property type="entry name" value="Fun_TF"/>
</dbReference>
<protein>
    <recommendedName>
        <fullName evidence="4">CID domain-containing protein</fullName>
    </recommendedName>
</protein>
<sequence>MRLARLSAEKRHSASMEYVKFDDTVVSDIERSLESWRHVSPPAADQDDEGAMHQDMDSMHCAEAWRGGLLLYVYRVFHWEPGSRTPVRLARVARVTVDHVFACRDDSSLVAKQALLPLFFAGCELRDESTRRKILRLCSVWDEVTRYHMFSSTVPLLKEVWEEQEQSGFDHVWWGQVVDRLHANKESHSHTLKMRLCFG</sequence>
<dbReference type="Pfam" id="PF11951">
    <property type="entry name" value="Fungal_trans_2"/>
    <property type="match status" value="1"/>
</dbReference>
<gene>
    <name evidence="2" type="ORF">PG996_005168</name>
</gene>